<dbReference type="RefSeq" id="XP_040948604.1">
    <property type="nucleotide sequence ID" value="XM_041092670.1"/>
</dbReference>
<sequence length="407" mass="47575">MHEYVPGTVTDLQTLPYQSPDGEIQSGKRVFHRLFWTFEPCVMAFPYCKPMVQVDGTWLYGKYTQILLIAVAQDDNRNLLPIAFAIVERECFESWEFFLTNLRRHIVKEDNICLISDRSKGLLAAIRRSGVPWSEIKYATYELEPRRFRQRFARLESQMSSLPTNLRTWLGSMENWQWTQSYDEGFRYGQMTTNLVEAVNSVLRRTRHLPISAVFSATFYRLATLMSKMGSKQAKQIEAEHVYVEVVRKAMAVYSRRAQTMNAKLYSRDLETFRVQEYIGRRSGLPPRSYAVDLRNRRCECGIFQTLRYPCAHVHAACARANLNVEQFINEIYTLQRALRIWGNEFPVMPDISNWEVPPLAFEMVLDRSLRRHPRGRPQSTRIRNDMDVRETGEPKLCTVCRTSGHN</sequence>
<evidence type="ECO:0000313" key="7">
    <source>
        <dbReference type="RefSeq" id="XP_040948604.1"/>
    </source>
</evidence>
<dbReference type="Pfam" id="PF10551">
    <property type="entry name" value="MULE"/>
    <property type="match status" value="1"/>
</dbReference>
<proteinExistence type="predicted"/>
<dbReference type="GeneID" id="121217109"/>
<dbReference type="Pfam" id="PF04434">
    <property type="entry name" value="SWIM"/>
    <property type="match status" value="1"/>
</dbReference>
<feature type="domain" description="SWIM-type" evidence="5">
    <location>
        <begin position="290"/>
        <end position="322"/>
    </location>
</feature>
<keyword evidence="3" id="KW-0862">Zinc</keyword>
<organism evidence="6 7">
    <name type="scientific">Gossypium hirsutum</name>
    <name type="common">Upland cotton</name>
    <name type="synonym">Gossypium mexicanum</name>
    <dbReference type="NCBI Taxonomy" id="3635"/>
    <lineage>
        <taxon>Eukaryota</taxon>
        <taxon>Viridiplantae</taxon>
        <taxon>Streptophyta</taxon>
        <taxon>Embryophyta</taxon>
        <taxon>Tracheophyta</taxon>
        <taxon>Spermatophyta</taxon>
        <taxon>Magnoliopsida</taxon>
        <taxon>eudicotyledons</taxon>
        <taxon>Gunneridae</taxon>
        <taxon>Pentapetalae</taxon>
        <taxon>rosids</taxon>
        <taxon>malvids</taxon>
        <taxon>Malvales</taxon>
        <taxon>Malvaceae</taxon>
        <taxon>Malvoideae</taxon>
        <taxon>Gossypium</taxon>
    </lineage>
</organism>
<evidence type="ECO:0000313" key="6">
    <source>
        <dbReference type="Proteomes" id="UP000818029"/>
    </source>
</evidence>
<keyword evidence="1" id="KW-0479">Metal-binding</keyword>
<keyword evidence="2 4" id="KW-0863">Zinc-finger</keyword>
<accession>A0ABM3A145</accession>
<keyword evidence="6" id="KW-1185">Reference proteome</keyword>
<evidence type="ECO:0000259" key="5">
    <source>
        <dbReference type="PROSITE" id="PS50966"/>
    </source>
</evidence>
<evidence type="ECO:0000256" key="4">
    <source>
        <dbReference type="PROSITE-ProRule" id="PRU00325"/>
    </source>
</evidence>
<dbReference type="SMART" id="SM00575">
    <property type="entry name" value="ZnF_PMZ"/>
    <property type="match status" value="1"/>
</dbReference>
<dbReference type="PANTHER" id="PTHR31973">
    <property type="entry name" value="POLYPROTEIN, PUTATIVE-RELATED"/>
    <property type="match status" value="1"/>
</dbReference>
<evidence type="ECO:0000256" key="3">
    <source>
        <dbReference type="ARBA" id="ARBA00022833"/>
    </source>
</evidence>
<dbReference type="InterPro" id="IPR006564">
    <property type="entry name" value="Znf_PMZ"/>
</dbReference>
<evidence type="ECO:0000256" key="1">
    <source>
        <dbReference type="ARBA" id="ARBA00022723"/>
    </source>
</evidence>
<reference evidence="6" key="1">
    <citation type="journal article" date="2020" name="Nat. Genet.">
        <title>Genomic diversifications of five Gossypium allopolyploid species and their impact on cotton improvement.</title>
        <authorList>
            <person name="Chen Z.J."/>
            <person name="Sreedasyam A."/>
            <person name="Ando A."/>
            <person name="Song Q."/>
            <person name="De Santiago L.M."/>
            <person name="Hulse-Kemp A.M."/>
            <person name="Ding M."/>
            <person name="Ye W."/>
            <person name="Kirkbride R.C."/>
            <person name="Jenkins J."/>
            <person name="Plott C."/>
            <person name="Lovell J."/>
            <person name="Lin Y.M."/>
            <person name="Vaughn R."/>
            <person name="Liu B."/>
            <person name="Simpson S."/>
            <person name="Scheffler B.E."/>
            <person name="Wen L."/>
            <person name="Saski C.A."/>
            <person name="Grover C.E."/>
            <person name="Hu G."/>
            <person name="Conover J.L."/>
            <person name="Carlson J.W."/>
            <person name="Shu S."/>
            <person name="Boston L.B."/>
            <person name="Williams M."/>
            <person name="Peterson D.G."/>
            <person name="McGee K."/>
            <person name="Jones D.C."/>
            <person name="Wendel J.F."/>
            <person name="Stelly D.M."/>
            <person name="Grimwood J."/>
            <person name="Schmutz J."/>
        </authorList>
    </citation>
    <scope>NUCLEOTIDE SEQUENCE [LARGE SCALE GENOMIC DNA]</scope>
    <source>
        <strain evidence="6">cv. TM-1</strain>
    </source>
</reference>
<protein>
    <recommendedName>
        <fullName evidence="5">SWIM-type domain-containing protein</fullName>
    </recommendedName>
</protein>
<dbReference type="Proteomes" id="UP000818029">
    <property type="component" value="Chromosome D05"/>
</dbReference>
<gene>
    <name evidence="7" type="primary">LOC121217109</name>
</gene>
<dbReference type="PROSITE" id="PS50966">
    <property type="entry name" value="ZF_SWIM"/>
    <property type="match status" value="1"/>
</dbReference>
<name>A0ABM3A145_GOSHI</name>
<dbReference type="InterPro" id="IPR018289">
    <property type="entry name" value="MULE_transposase_dom"/>
</dbReference>
<reference evidence="7" key="2">
    <citation type="submission" date="2025-08" db="UniProtKB">
        <authorList>
            <consortium name="RefSeq"/>
        </authorList>
    </citation>
    <scope>IDENTIFICATION</scope>
</reference>
<dbReference type="PANTHER" id="PTHR31973:SF195">
    <property type="entry name" value="MUDR FAMILY TRANSPOSASE"/>
    <property type="match status" value="1"/>
</dbReference>
<dbReference type="InterPro" id="IPR007527">
    <property type="entry name" value="Znf_SWIM"/>
</dbReference>
<evidence type="ECO:0000256" key="2">
    <source>
        <dbReference type="ARBA" id="ARBA00022771"/>
    </source>
</evidence>